<proteinExistence type="predicted"/>
<organism evidence="1 2">
    <name type="scientific">Polaromonas vacuolata</name>
    <dbReference type="NCBI Taxonomy" id="37448"/>
    <lineage>
        <taxon>Bacteria</taxon>
        <taxon>Pseudomonadati</taxon>
        <taxon>Pseudomonadota</taxon>
        <taxon>Betaproteobacteria</taxon>
        <taxon>Burkholderiales</taxon>
        <taxon>Comamonadaceae</taxon>
        <taxon>Polaromonas</taxon>
    </lineage>
</organism>
<protein>
    <submittedName>
        <fullName evidence="1">(6-4) photolyase</fullName>
        <ecNumber evidence="1">4.1.99.13</ecNumber>
    </submittedName>
</protein>
<dbReference type="PANTHER" id="PTHR38657">
    <property type="entry name" value="SLR1343 PROTEIN"/>
    <property type="match status" value="1"/>
</dbReference>
<evidence type="ECO:0000313" key="2">
    <source>
        <dbReference type="Proteomes" id="UP000502041"/>
    </source>
</evidence>
<dbReference type="Gene3D" id="1.10.579.10">
    <property type="entry name" value="DNA Cyclobutane Dipyrimidine Photolyase, subunit A, domain 3"/>
    <property type="match status" value="1"/>
</dbReference>
<dbReference type="Proteomes" id="UP000502041">
    <property type="component" value="Chromosome"/>
</dbReference>
<evidence type="ECO:0000313" key="1">
    <source>
        <dbReference type="EMBL" id="QJC55674.1"/>
    </source>
</evidence>
<dbReference type="Gene3D" id="3.40.50.620">
    <property type="entry name" value="HUPs"/>
    <property type="match status" value="1"/>
</dbReference>
<dbReference type="RefSeq" id="WP_168921508.1">
    <property type="nucleotide sequence ID" value="NZ_CP051461.1"/>
</dbReference>
<dbReference type="AlphaFoldDB" id="A0A6H2H7V6"/>
<dbReference type="Gene3D" id="1.25.40.80">
    <property type="match status" value="1"/>
</dbReference>
<accession>A0A6H2H7V6</accession>
<dbReference type="SUPFAM" id="SSF48173">
    <property type="entry name" value="Cryptochrome/photolyase FAD-binding domain"/>
    <property type="match status" value="1"/>
</dbReference>
<keyword evidence="2" id="KW-1185">Reference proteome</keyword>
<dbReference type="KEGG" id="pvac:HC248_00956"/>
<dbReference type="InterPro" id="IPR007357">
    <property type="entry name" value="PhrB-like"/>
</dbReference>
<keyword evidence="1" id="KW-0456">Lyase</keyword>
<dbReference type="EMBL" id="CP051461">
    <property type="protein sequence ID" value="QJC55674.1"/>
    <property type="molecule type" value="Genomic_DNA"/>
</dbReference>
<dbReference type="InterPro" id="IPR014729">
    <property type="entry name" value="Rossmann-like_a/b/a_fold"/>
</dbReference>
<dbReference type="InterPro" id="IPR052551">
    <property type="entry name" value="UV-DNA_repair_photolyase"/>
</dbReference>
<reference evidence="1 2" key="1">
    <citation type="submission" date="2020-04" db="EMBL/GenBank/DDBJ databases">
        <title>Complete genome of a Psychrophilic, Marine, Gas Vacuolate Bacterium Polaromonas vacuolata KCTC 22033T.</title>
        <authorList>
            <person name="Hwang K."/>
            <person name="Kim K.M."/>
        </authorList>
    </citation>
    <scope>NUCLEOTIDE SEQUENCE [LARGE SCALE GENOMIC DNA]</scope>
    <source>
        <strain evidence="1 2">KCTC 22033</strain>
    </source>
</reference>
<sequence>MKSIPRRNILLILGDQLDHDSAAFDGFDPALDSVLMVESFEESTHVWSHKVRSALFLSAMRHFAESLKSRGWPVEYRSLDVEGDKTLGQGLQQAIDKHQPQRIIGVEPGDLRVRAQIEQTVKDSGAKITLEWREDRHFLCSLPHFNQWAGQSASLRMEFFYRRMRKQYRVLMEDCGEKPLGGKFNFDAENRKGFGRKGPQQLPVPLVFESDSITQDVLALVEEKFTKHPGDLARFNWPVTREQALTALDDFIAHRLPLFGLHQDAMWTGMDFGWHALLSSSLNLKLLNPLEVVMAAQNAYRERDLDLASVEGFIRQVLGWREFMRGVYFLDMPELKKANHFGHTNALPKWYWTGETKMNCMRQSLKQTLANGYSHHIQRLMITGMFGVTAQIEPQQLCDWYLAVYVDAVEWVELPNTAGMALFANGGRFTSKPYVASGAYVKRMSNYCDGCAYSPEARLGPDACPITTLYWNFLDRHEEDMSSNPRTALMIKNLQRMTDQDRLALRKQAAEMLSDLDVL</sequence>
<name>A0A6H2H7V6_9BURK</name>
<dbReference type="InterPro" id="IPR036134">
    <property type="entry name" value="Crypto/Photolyase_FAD-like_sf"/>
</dbReference>
<gene>
    <name evidence="1" type="primary">phrB</name>
    <name evidence="1" type="ORF">HC248_00956</name>
</gene>
<dbReference type="Gene3D" id="1.10.10.1710">
    <property type="entry name" value="Deoxyribodipyrimidine photolyase-related"/>
    <property type="match status" value="1"/>
</dbReference>
<dbReference type="EC" id="4.1.99.13" evidence="1"/>
<dbReference type="Pfam" id="PF04244">
    <property type="entry name" value="DPRP"/>
    <property type="match status" value="1"/>
</dbReference>
<dbReference type="PANTHER" id="PTHR38657:SF1">
    <property type="entry name" value="SLR1343 PROTEIN"/>
    <property type="match status" value="1"/>
</dbReference>
<dbReference type="GO" id="GO:0003914">
    <property type="term" value="F:DNA (6-4) photolyase activity"/>
    <property type="evidence" value="ECO:0007669"/>
    <property type="project" value="UniProtKB-EC"/>
</dbReference>